<evidence type="ECO:0000313" key="2">
    <source>
        <dbReference type="Proteomes" id="UP000027850"/>
    </source>
</evidence>
<dbReference type="PANTHER" id="PTHR12993">
    <property type="entry name" value="N-ACETYLGLUCOSAMINYL-PHOSPHATIDYLINOSITOL DE-N-ACETYLASE-RELATED"/>
    <property type="match status" value="1"/>
</dbReference>
<name>A0AB34LED9_PARDI</name>
<dbReference type="EMBL" id="JNHK01000091">
    <property type="protein sequence ID" value="KDS36277.1"/>
    <property type="molecule type" value="Genomic_DNA"/>
</dbReference>
<dbReference type="PANTHER" id="PTHR12993:SF11">
    <property type="entry name" value="N-ACETYLGLUCOSAMINYL-PHOSPHATIDYLINOSITOL DE-N-ACETYLASE"/>
    <property type="match status" value="1"/>
</dbReference>
<evidence type="ECO:0000313" key="1">
    <source>
        <dbReference type="EMBL" id="KDS36277.1"/>
    </source>
</evidence>
<dbReference type="InterPro" id="IPR024078">
    <property type="entry name" value="LmbE-like_dom_sf"/>
</dbReference>
<dbReference type="Pfam" id="PF02585">
    <property type="entry name" value="PIG-L"/>
    <property type="match status" value="1"/>
</dbReference>
<proteinExistence type="predicted"/>
<dbReference type="GO" id="GO:0016811">
    <property type="term" value="F:hydrolase activity, acting on carbon-nitrogen (but not peptide) bonds, in linear amides"/>
    <property type="evidence" value="ECO:0007669"/>
    <property type="project" value="TreeGrafter"/>
</dbReference>
<dbReference type="SUPFAM" id="SSF102588">
    <property type="entry name" value="LmbE-like"/>
    <property type="match status" value="1"/>
</dbReference>
<protein>
    <submittedName>
        <fullName evidence="1">GlcNAc-PI de-N-acetylase family protein</fullName>
    </submittedName>
</protein>
<sequence>MLRNILFVAPHADDEVLGCGTTIYKMVQEGHNVYVLIMTNASKSDSSIFPLAGIQRVRKEALEAHRLLGVKQTFFFDFPAPALDQYPGYIMSHEVLKCISDNQIDTVFIPHRGDIHKDHRIVFESVLVACRPVGAYLVKRIYAYETLSETEWAAPYADDAFIPTVFIPSDLKGMEMKLKAMACYQSQLRLFPASRSLEALEALAKYRGATISVERAEAFMLIRDIQS</sequence>
<comment type="caution">
    <text evidence="1">The sequence shown here is derived from an EMBL/GenBank/DDBJ whole genome shotgun (WGS) entry which is preliminary data.</text>
</comment>
<dbReference type="Proteomes" id="UP000027850">
    <property type="component" value="Unassembled WGS sequence"/>
</dbReference>
<dbReference type="Gene3D" id="3.40.50.10320">
    <property type="entry name" value="LmbE-like"/>
    <property type="match status" value="1"/>
</dbReference>
<dbReference type="InterPro" id="IPR003737">
    <property type="entry name" value="GlcNAc_PI_deacetylase-related"/>
</dbReference>
<organism evidence="1 2">
    <name type="scientific">Parabacteroides distasonis str. 3776 D15 i</name>
    <dbReference type="NCBI Taxonomy" id="1339342"/>
    <lineage>
        <taxon>Bacteria</taxon>
        <taxon>Pseudomonadati</taxon>
        <taxon>Bacteroidota</taxon>
        <taxon>Bacteroidia</taxon>
        <taxon>Bacteroidales</taxon>
        <taxon>Tannerellaceae</taxon>
        <taxon>Parabacteroides</taxon>
    </lineage>
</organism>
<accession>A0AB34LED9</accession>
<gene>
    <name evidence="1" type="ORF">M091_1473</name>
</gene>
<dbReference type="RefSeq" id="WP_036611910.1">
    <property type="nucleotide sequence ID" value="NZ_JNHK01000091.1"/>
</dbReference>
<dbReference type="AlphaFoldDB" id="A0AB34LED9"/>
<reference evidence="1 2" key="1">
    <citation type="submission" date="2014-04" db="EMBL/GenBank/DDBJ databases">
        <authorList>
            <person name="Sears C."/>
            <person name="Carroll K."/>
            <person name="Sack B.R."/>
            <person name="Qadri F."/>
            <person name="Myers L.L."/>
            <person name="Chung G.-T."/>
            <person name="Escheverria P."/>
            <person name="Fraser C.M."/>
            <person name="Sadzewicz L."/>
            <person name="Shefchek K.A."/>
            <person name="Tallon L."/>
            <person name="Das S.P."/>
            <person name="Daugherty S."/>
            <person name="Mongodin E.F."/>
        </authorList>
    </citation>
    <scope>NUCLEOTIDE SEQUENCE [LARGE SCALE GENOMIC DNA]</scope>
    <source>
        <strain evidence="1 2">3776 D15 i</strain>
    </source>
</reference>